<dbReference type="InterPro" id="IPR017452">
    <property type="entry name" value="GPCR_Rhodpsn_7TM"/>
</dbReference>
<evidence type="ECO:0000256" key="6">
    <source>
        <dbReference type="ARBA" id="ARBA00022989"/>
    </source>
</evidence>
<dbReference type="FunFam" id="1.20.1070.10:FF:000024">
    <property type="entry name" value="Olfactory receptor"/>
    <property type="match status" value="1"/>
</dbReference>
<dbReference type="PANTHER" id="PTHR26451:SF854">
    <property type="entry name" value="ODORANT RECEPTOR-RELATED"/>
    <property type="match status" value="1"/>
</dbReference>
<evidence type="ECO:0000256" key="10">
    <source>
        <dbReference type="ARBA" id="ARBA00023170"/>
    </source>
</evidence>
<feature type="transmembrane region" description="Helical" evidence="14">
    <location>
        <begin position="143"/>
        <end position="166"/>
    </location>
</feature>
<evidence type="ECO:0000256" key="12">
    <source>
        <dbReference type="ARBA" id="ARBA00023224"/>
    </source>
</evidence>
<evidence type="ECO:0000256" key="14">
    <source>
        <dbReference type="RuleBase" id="RU363047"/>
    </source>
</evidence>
<organism evidence="16 17">
    <name type="scientific">Carassius auratus</name>
    <name type="common">Goldfish</name>
    <dbReference type="NCBI Taxonomy" id="7957"/>
    <lineage>
        <taxon>Eukaryota</taxon>
        <taxon>Metazoa</taxon>
        <taxon>Chordata</taxon>
        <taxon>Craniata</taxon>
        <taxon>Vertebrata</taxon>
        <taxon>Euteleostomi</taxon>
        <taxon>Actinopterygii</taxon>
        <taxon>Neopterygii</taxon>
        <taxon>Teleostei</taxon>
        <taxon>Ostariophysi</taxon>
        <taxon>Cypriniformes</taxon>
        <taxon>Cyprinidae</taxon>
        <taxon>Cyprininae</taxon>
        <taxon>Carassius</taxon>
    </lineage>
</organism>
<dbReference type="GO" id="GO:0005886">
    <property type="term" value="C:plasma membrane"/>
    <property type="evidence" value="ECO:0007669"/>
    <property type="project" value="UniProtKB-SubCell"/>
</dbReference>
<evidence type="ECO:0000256" key="3">
    <source>
        <dbReference type="ARBA" id="ARBA00022606"/>
    </source>
</evidence>
<dbReference type="PRINTS" id="PR00237">
    <property type="entry name" value="GPCRRHODOPSN"/>
</dbReference>
<keyword evidence="9" id="KW-1015">Disulfide bond</keyword>
<keyword evidence="4 13" id="KW-0812">Transmembrane</keyword>
<proteinExistence type="inferred from homology"/>
<keyword evidence="8 14" id="KW-0472">Membrane</keyword>
<protein>
    <recommendedName>
        <fullName evidence="14">Olfactory receptor</fullName>
    </recommendedName>
</protein>
<evidence type="ECO:0000256" key="13">
    <source>
        <dbReference type="RuleBase" id="RU000688"/>
    </source>
</evidence>
<keyword evidence="2 14" id="KW-1003">Cell membrane</keyword>
<dbReference type="PANTHER" id="PTHR26451">
    <property type="entry name" value="G_PROTEIN_RECEP_F1_2 DOMAIN-CONTAINING PROTEIN"/>
    <property type="match status" value="1"/>
</dbReference>
<feature type="transmembrane region" description="Helical" evidence="14">
    <location>
        <begin position="61"/>
        <end position="84"/>
    </location>
</feature>
<dbReference type="KEGG" id="caua:113059010"/>
<dbReference type="GeneID" id="113059010"/>
<dbReference type="PROSITE" id="PS50262">
    <property type="entry name" value="G_PROTEIN_RECEP_F1_2"/>
    <property type="match status" value="1"/>
</dbReference>
<name>A0A6P6LEG6_CARAU</name>
<dbReference type="PROSITE" id="PS00237">
    <property type="entry name" value="G_PROTEIN_RECEP_F1_1"/>
    <property type="match status" value="1"/>
</dbReference>
<dbReference type="GO" id="GO:0004984">
    <property type="term" value="F:olfactory receptor activity"/>
    <property type="evidence" value="ECO:0007669"/>
    <property type="project" value="InterPro"/>
</dbReference>
<evidence type="ECO:0000256" key="1">
    <source>
        <dbReference type="ARBA" id="ARBA00004651"/>
    </source>
</evidence>
<feature type="transmembrane region" description="Helical" evidence="14">
    <location>
        <begin position="241"/>
        <end position="263"/>
    </location>
</feature>
<keyword evidence="6 14" id="KW-1133">Transmembrane helix</keyword>
<feature type="transmembrane region" description="Helical" evidence="14">
    <location>
        <begin position="275"/>
        <end position="294"/>
    </location>
</feature>
<gene>
    <name evidence="17" type="primary">LOC113059010</name>
</gene>
<dbReference type="InterPro" id="IPR000276">
    <property type="entry name" value="GPCR_Rhodpsn"/>
</dbReference>
<evidence type="ECO:0000256" key="5">
    <source>
        <dbReference type="ARBA" id="ARBA00022725"/>
    </source>
</evidence>
<dbReference type="RefSeq" id="XP_026083033.1">
    <property type="nucleotide sequence ID" value="XM_026227248.1"/>
</dbReference>
<keyword evidence="10 13" id="KW-0675">Receptor</keyword>
<keyword evidence="5 14" id="KW-0552">Olfaction</keyword>
<evidence type="ECO:0000256" key="11">
    <source>
        <dbReference type="ARBA" id="ARBA00023180"/>
    </source>
</evidence>
<accession>A0A6P6LEG6</accession>
<keyword evidence="7 13" id="KW-0297">G-protein coupled receptor</keyword>
<feature type="transmembrane region" description="Helical" evidence="14">
    <location>
        <begin position="104"/>
        <end position="122"/>
    </location>
</feature>
<feature type="domain" description="G-protein coupled receptors family 1 profile" evidence="15">
    <location>
        <begin position="43"/>
        <end position="292"/>
    </location>
</feature>
<feature type="transmembrane region" description="Helical" evidence="14">
    <location>
        <begin position="198"/>
        <end position="220"/>
    </location>
</feature>
<evidence type="ECO:0000313" key="16">
    <source>
        <dbReference type="Proteomes" id="UP000515129"/>
    </source>
</evidence>
<evidence type="ECO:0000256" key="8">
    <source>
        <dbReference type="ARBA" id="ARBA00023136"/>
    </source>
</evidence>
<reference evidence="17" key="1">
    <citation type="submission" date="2025-08" db="UniProtKB">
        <authorList>
            <consortium name="RefSeq"/>
        </authorList>
    </citation>
    <scope>IDENTIFICATION</scope>
    <source>
        <strain evidence="17">Wakin</strain>
        <tissue evidence="17">Muscle</tissue>
    </source>
</reference>
<dbReference type="GO" id="GO:0005549">
    <property type="term" value="F:odorant binding"/>
    <property type="evidence" value="ECO:0007669"/>
    <property type="project" value="TreeGrafter"/>
</dbReference>
<dbReference type="InterPro" id="IPR052921">
    <property type="entry name" value="GPCR1_Superfamily_Member"/>
</dbReference>
<keyword evidence="3 14" id="KW-0716">Sensory transduction</keyword>
<dbReference type="AlphaFoldDB" id="A0A6P6LEG6"/>
<keyword evidence="11" id="KW-0325">Glycoprotein</keyword>
<dbReference type="OrthoDB" id="10254436at2759"/>
<comment type="similarity">
    <text evidence="13">Belongs to the G-protein coupled receptor 1 family.</text>
</comment>
<comment type="subcellular location">
    <subcellularLocation>
        <location evidence="1 14">Cell membrane</location>
        <topology evidence="1 14">Multi-pass membrane protein</topology>
    </subcellularLocation>
</comment>
<dbReference type="Proteomes" id="UP000515129">
    <property type="component" value="Chromosome 40"/>
</dbReference>
<evidence type="ECO:0000256" key="7">
    <source>
        <dbReference type="ARBA" id="ARBA00023040"/>
    </source>
</evidence>
<evidence type="ECO:0000256" key="2">
    <source>
        <dbReference type="ARBA" id="ARBA00022475"/>
    </source>
</evidence>
<dbReference type="PRINTS" id="PR00245">
    <property type="entry name" value="OLFACTORYR"/>
</dbReference>
<dbReference type="InterPro" id="IPR000725">
    <property type="entry name" value="Olfact_rcpt"/>
</dbReference>
<dbReference type="Gene3D" id="1.20.1070.10">
    <property type="entry name" value="Rhodopsin 7-helix transmembrane proteins"/>
    <property type="match status" value="1"/>
</dbReference>
<evidence type="ECO:0000256" key="4">
    <source>
        <dbReference type="ARBA" id="ARBA00022692"/>
    </source>
</evidence>
<feature type="transmembrane region" description="Helical" evidence="14">
    <location>
        <begin position="27"/>
        <end position="49"/>
    </location>
</feature>
<keyword evidence="12 13" id="KW-0807">Transducer</keyword>
<evidence type="ECO:0000313" key="17">
    <source>
        <dbReference type="RefSeq" id="XP_026083033.1"/>
    </source>
</evidence>
<evidence type="ECO:0000256" key="9">
    <source>
        <dbReference type="ARBA" id="ARBA00023157"/>
    </source>
</evidence>
<keyword evidence="16" id="KW-1185">Reference proteome</keyword>
<dbReference type="Pfam" id="PF13853">
    <property type="entry name" value="7tm_4"/>
    <property type="match status" value="1"/>
</dbReference>
<evidence type="ECO:0000259" key="15">
    <source>
        <dbReference type="PROSITE" id="PS50262"/>
    </source>
</evidence>
<dbReference type="GO" id="GO:0004930">
    <property type="term" value="F:G protein-coupled receptor activity"/>
    <property type="evidence" value="ECO:0007669"/>
    <property type="project" value="UniProtKB-KW"/>
</dbReference>
<dbReference type="SUPFAM" id="SSF81321">
    <property type="entry name" value="Family A G protein-coupled receptor-like"/>
    <property type="match status" value="1"/>
</dbReference>
<sequence>MSSAGNIFNVSSHLFLQGFDLSHEQSIVAFVFATLNYIIILFCNSFLLFTVITNRGLHEPMYILLLNLSINDLIGSTCLFPHIMRELLFDTKTIPFSICITQAFFIHVYALSAVFILTAMAYDRYVAICQPMRYTTIMSKVHLTKIISLVWLSNLTLIGILFVLLLRLPRCRSYLTHPYCDNPSLLQLVCADMTINNIYGLLITALCQVLTVGLILYTYLRILIACFHNKSSDTRSKALQTCGTHLVVFILFECLGLFTIISYRIKDISPHLRKFIAVGAMILPPTMNPIIYGLRTKEIRVKGINFFRRKKVFMS</sequence>